<evidence type="ECO:0000313" key="3">
    <source>
        <dbReference type="EMBL" id="BEP29081.1"/>
    </source>
</evidence>
<gene>
    <name evidence="3" type="ORF">HLPR_14120</name>
</gene>
<evidence type="ECO:0000256" key="1">
    <source>
        <dbReference type="HAMAP-Rule" id="MF_01845"/>
    </source>
</evidence>
<dbReference type="Proteomes" id="UP001321786">
    <property type="component" value="Chromosome"/>
</dbReference>
<accession>A0AAU9E3H3</accession>
<name>A0AAU9E3H3_9FIRM</name>
<dbReference type="RefSeq" id="WP_338534749.1">
    <property type="nucleotide sequence ID" value="NZ_AP028654.1"/>
</dbReference>
<keyword evidence="4" id="KW-1185">Reference proteome</keyword>
<dbReference type="GO" id="GO:0019450">
    <property type="term" value="P:L-cysteine catabolic process to pyruvate"/>
    <property type="evidence" value="ECO:0007669"/>
    <property type="project" value="TreeGrafter"/>
</dbReference>
<dbReference type="PANTHER" id="PTHR30501:SF2">
    <property type="entry name" value="UPF0597 PROTEIN YHAM"/>
    <property type="match status" value="1"/>
</dbReference>
<comment type="similarity">
    <text evidence="1">Belongs to the UPF0597 family.</text>
</comment>
<dbReference type="Pfam" id="PF03313">
    <property type="entry name" value="SDH_alpha"/>
    <property type="match status" value="1"/>
</dbReference>
<evidence type="ECO:0000259" key="2">
    <source>
        <dbReference type="Pfam" id="PF03313"/>
    </source>
</evidence>
<dbReference type="KEGG" id="hprf:HLPR_14120"/>
<reference evidence="3 4" key="1">
    <citation type="submission" date="2023-08" db="EMBL/GenBank/DDBJ databases">
        <title>Helicovermis profunda gen. nov., sp. nov., a novel mesophilic, fermentative bacterium within the Bacillota from a deep-sea hydrothermal vent chimney.</title>
        <authorList>
            <person name="Miyazaki U."/>
            <person name="Mizutani D."/>
            <person name="Hashimoto Y."/>
            <person name="Tame A."/>
            <person name="Sawayama S."/>
            <person name="Miyazaki J."/>
            <person name="Takai K."/>
            <person name="Nakagawa S."/>
        </authorList>
    </citation>
    <scope>NUCLEOTIDE SEQUENCE [LARGE SCALE GENOMIC DNA]</scope>
    <source>
        <strain evidence="3 4">S502</strain>
    </source>
</reference>
<feature type="domain" description="Serine dehydratase-like alpha subunit" evidence="2">
    <location>
        <begin position="154"/>
        <end position="419"/>
    </location>
</feature>
<sequence length="426" mass="46163">MYNYFIKTLKKELKPALGCTEPIAIALATSKASKYIDGEIVKIDLELSGNILKNAMGVGIPGTGLIGIDLAAILGMIAGNSDKGLEVLADINDRDVKESVLLREKQIVKINVTSREEKLYIKATLYNKLGESATVEIVNIHDNIVKIETDKEIIFEKEIEGKIANQIKDEEFITTVKDIWDFALNVDINDVDFILEGVKLNKALSEDGLKNKYGLQVGLNIKKNIDNGFLSSDYKNYPLMMTTAAIDARMDGSKLAAMSNSGSGDQGITAFIPVYSMWQKLDLSEDKLIRALLLSNLIPIHIKKNLGRLSALCGATVAGVGASAGYVYLHEGTYEQMIKAMANQIGGITGIFCDGAKTSCSLKVANSVDAAYTSAILGLNDKGVSGYEGIIDDDIEKTILNMATLGSKGMEKVDKMILEIMVAKTK</sequence>
<proteinExistence type="inferred from homology"/>
<protein>
    <recommendedName>
        <fullName evidence="1">UPF0597 protein HLPR_14120</fullName>
    </recommendedName>
</protein>
<dbReference type="GO" id="GO:0080146">
    <property type="term" value="F:L-cysteine desulfhydrase activity"/>
    <property type="evidence" value="ECO:0007669"/>
    <property type="project" value="TreeGrafter"/>
</dbReference>
<evidence type="ECO:0000313" key="4">
    <source>
        <dbReference type="Proteomes" id="UP001321786"/>
    </source>
</evidence>
<dbReference type="HAMAP" id="MF_01845">
    <property type="entry name" value="UPF0597"/>
    <property type="match status" value="1"/>
</dbReference>
<organism evidence="3 4">
    <name type="scientific">Helicovermis profundi</name>
    <dbReference type="NCBI Taxonomy" id="3065157"/>
    <lineage>
        <taxon>Bacteria</taxon>
        <taxon>Bacillati</taxon>
        <taxon>Bacillota</taxon>
        <taxon>Clostridia</taxon>
        <taxon>Helicovermis</taxon>
    </lineage>
</organism>
<dbReference type="InterPro" id="IPR021144">
    <property type="entry name" value="UPF0597"/>
</dbReference>
<dbReference type="PANTHER" id="PTHR30501">
    <property type="entry name" value="UPF0597 PROTEIN YHAM"/>
    <property type="match status" value="1"/>
</dbReference>
<dbReference type="InterPro" id="IPR005130">
    <property type="entry name" value="Ser_deHydtase-like_asu"/>
</dbReference>
<dbReference type="PIRSF" id="PIRSF006054">
    <property type="entry name" value="UCP006054"/>
    <property type="match status" value="1"/>
</dbReference>
<dbReference type="EMBL" id="AP028654">
    <property type="protein sequence ID" value="BEP29081.1"/>
    <property type="molecule type" value="Genomic_DNA"/>
</dbReference>
<dbReference type="AlphaFoldDB" id="A0AAU9E3H3"/>